<dbReference type="KEGG" id="eba:ebA2661"/>
<feature type="compositionally biased region" description="Basic residues" evidence="1">
    <location>
        <begin position="68"/>
        <end position="78"/>
    </location>
</feature>
<evidence type="ECO:0000256" key="1">
    <source>
        <dbReference type="SAM" id="MobiDB-lite"/>
    </source>
</evidence>
<sequence length="176" mass="19104">MQGRVGNPELRANSGNISLIEQGQTRDIIAKKSGLGSGKTCSTPGACNTTQRTAYSVQPGREHDSPRRARSARQRGHFATRGDRQAGQTRDIALRKAGPCIPRKTAPFRGHAQRWNRPVTASERVEFEVAPYPRPGRAPGFPLVGPARLHLLDLATPWLHGDQKAKGQSVRTGLSA</sequence>
<reference evidence="2 3" key="1">
    <citation type="journal article" date="2005" name="Arch. Microbiol.">
        <title>The genome sequence of an anaerobic aromatic-degrading denitrifying bacterium, strain EbN1.</title>
        <authorList>
            <person name="Rabus R."/>
            <person name="Kube M."/>
            <person name="Heider J."/>
            <person name="Beck A."/>
            <person name="Heitmann K."/>
            <person name="Widdel F."/>
            <person name="Reinhardt R."/>
        </authorList>
    </citation>
    <scope>NUCLEOTIDE SEQUENCE [LARGE SCALE GENOMIC DNA]</scope>
    <source>
        <strain evidence="2 3">EbN1</strain>
    </source>
</reference>
<dbReference type="EMBL" id="CR555306">
    <property type="protein sequence ID" value="CAI07621.1"/>
    <property type="molecule type" value="Genomic_DNA"/>
</dbReference>
<protein>
    <submittedName>
        <fullName evidence="2">Uncharacterized protein</fullName>
    </submittedName>
</protein>
<keyword evidence="3" id="KW-1185">Reference proteome</keyword>
<gene>
    <name evidence="2" type="ORF">ebA2661</name>
</gene>
<name>Q5P4Z1_AROAE</name>
<feature type="region of interest" description="Disordered" evidence="1">
    <location>
        <begin position="33"/>
        <end position="88"/>
    </location>
</feature>
<feature type="compositionally biased region" description="Polar residues" evidence="1">
    <location>
        <begin position="39"/>
        <end position="56"/>
    </location>
</feature>
<accession>Q5P4Z1</accession>
<dbReference type="Proteomes" id="UP000006552">
    <property type="component" value="Chromosome"/>
</dbReference>
<dbReference type="AlphaFoldDB" id="Q5P4Z1"/>
<organism evidence="2 3">
    <name type="scientific">Aromatoleum aromaticum (strain DSM 19018 / LMG 30748 / EbN1)</name>
    <name type="common">Azoarcus sp. (strain EbN1)</name>
    <dbReference type="NCBI Taxonomy" id="76114"/>
    <lineage>
        <taxon>Bacteria</taxon>
        <taxon>Pseudomonadati</taxon>
        <taxon>Pseudomonadota</taxon>
        <taxon>Betaproteobacteria</taxon>
        <taxon>Rhodocyclales</taxon>
        <taxon>Rhodocyclaceae</taxon>
        <taxon>Aromatoleum</taxon>
    </lineage>
</organism>
<proteinExistence type="predicted"/>
<evidence type="ECO:0000313" key="3">
    <source>
        <dbReference type="Proteomes" id="UP000006552"/>
    </source>
</evidence>
<evidence type="ECO:0000313" key="2">
    <source>
        <dbReference type="EMBL" id="CAI07621.1"/>
    </source>
</evidence>
<dbReference type="HOGENOM" id="CLU_1522151_0_0_4"/>